<dbReference type="SUPFAM" id="SSF53335">
    <property type="entry name" value="S-adenosyl-L-methionine-dependent methyltransferases"/>
    <property type="match status" value="1"/>
</dbReference>
<dbReference type="NCBIfam" id="TIGR01444">
    <property type="entry name" value="fkbM_fam"/>
    <property type="match status" value="1"/>
</dbReference>
<comment type="caution">
    <text evidence="2">The sequence shown here is derived from an EMBL/GenBank/DDBJ whole genome shotgun (WGS) entry which is preliminary data.</text>
</comment>
<dbReference type="AlphaFoldDB" id="A0A1G2NFI3"/>
<dbReference type="EMBL" id="MHRX01000005">
    <property type="protein sequence ID" value="OHA34823.1"/>
    <property type="molecule type" value="Genomic_DNA"/>
</dbReference>
<protein>
    <recommendedName>
        <fullName evidence="1">Methyltransferase FkbM domain-containing protein</fullName>
    </recommendedName>
</protein>
<dbReference type="PANTHER" id="PTHR34203:SF15">
    <property type="entry name" value="SLL1173 PROTEIN"/>
    <property type="match status" value="1"/>
</dbReference>
<sequence length="268" mass="30036">MIKNVKRFIPFKRTLKRMVNSYVDAWAAARHFSFPSKYPWQWKAEMLRDNYEKDTTDLFKKTIEPGMIVVDVGAHIGYFTRLFSKLVGAEGAVFSFEPDPYNFSLLQKNTVRLNNVTILNAAVSDRDGMIDFYEVEDSTGCHTTIPTTAPAKKLSVEALTLDKFVKEKNLSVAIIKMDIEGGEPRALVGMRELLSKSKTLRIVMELNPDALSGSGTTPAAVIASLKSHGFKAYAILRGGKVEELSPDFRNMVMYAGKSEYGNVLFEKK</sequence>
<reference evidence="2 3" key="1">
    <citation type="journal article" date="2016" name="Nat. Commun.">
        <title>Thousands of microbial genomes shed light on interconnected biogeochemical processes in an aquifer system.</title>
        <authorList>
            <person name="Anantharaman K."/>
            <person name="Brown C.T."/>
            <person name="Hug L.A."/>
            <person name="Sharon I."/>
            <person name="Castelle C.J."/>
            <person name="Probst A.J."/>
            <person name="Thomas B.C."/>
            <person name="Singh A."/>
            <person name="Wilkins M.J."/>
            <person name="Karaoz U."/>
            <person name="Brodie E.L."/>
            <person name="Williams K.H."/>
            <person name="Hubbard S.S."/>
            <person name="Banfield J.F."/>
        </authorList>
    </citation>
    <scope>NUCLEOTIDE SEQUENCE [LARGE SCALE GENOMIC DNA]</scope>
</reference>
<dbReference type="Proteomes" id="UP000176221">
    <property type="component" value="Unassembled WGS sequence"/>
</dbReference>
<dbReference type="InterPro" id="IPR029063">
    <property type="entry name" value="SAM-dependent_MTases_sf"/>
</dbReference>
<organism evidence="2 3">
    <name type="scientific">Candidatus Taylorbacteria bacterium RIFCSPLOWO2_01_FULL_45_15b</name>
    <dbReference type="NCBI Taxonomy" id="1802319"/>
    <lineage>
        <taxon>Bacteria</taxon>
        <taxon>Candidatus Tayloriibacteriota</taxon>
    </lineage>
</organism>
<gene>
    <name evidence="2" type="ORF">A2928_04820</name>
</gene>
<dbReference type="InterPro" id="IPR006342">
    <property type="entry name" value="FkbM_mtfrase"/>
</dbReference>
<proteinExistence type="predicted"/>
<dbReference type="Pfam" id="PF05050">
    <property type="entry name" value="Methyltransf_21"/>
    <property type="match status" value="1"/>
</dbReference>
<evidence type="ECO:0000313" key="3">
    <source>
        <dbReference type="Proteomes" id="UP000176221"/>
    </source>
</evidence>
<feature type="domain" description="Methyltransferase FkbM" evidence="1">
    <location>
        <begin position="71"/>
        <end position="231"/>
    </location>
</feature>
<dbReference type="InterPro" id="IPR052514">
    <property type="entry name" value="SAM-dependent_MTase"/>
</dbReference>
<accession>A0A1G2NFI3</accession>
<dbReference type="PANTHER" id="PTHR34203">
    <property type="entry name" value="METHYLTRANSFERASE, FKBM FAMILY PROTEIN"/>
    <property type="match status" value="1"/>
</dbReference>
<evidence type="ECO:0000313" key="2">
    <source>
        <dbReference type="EMBL" id="OHA34823.1"/>
    </source>
</evidence>
<dbReference type="STRING" id="1802319.A2928_04820"/>
<name>A0A1G2NFI3_9BACT</name>
<evidence type="ECO:0000259" key="1">
    <source>
        <dbReference type="Pfam" id="PF05050"/>
    </source>
</evidence>
<dbReference type="Gene3D" id="3.40.50.150">
    <property type="entry name" value="Vaccinia Virus protein VP39"/>
    <property type="match status" value="1"/>
</dbReference>